<sequence>MIERLENVGVVVEDLDAAVAFFVGLGMVLEGTGPVEGARVDRVVGLEGIQLDVAMVRTPDGHGRLELMRFRSPVAVGGRPATPANALGLRRILFGVSDIDGLVAGLRARGVPIMGELVQYEDSHKLCYVRGPEGIIVAFAERLQEK</sequence>
<dbReference type="PANTHER" id="PTHR43048:SF5">
    <property type="entry name" value="BLR5325 PROTEIN"/>
    <property type="match status" value="1"/>
</dbReference>
<dbReference type="Gene3D" id="3.10.180.10">
    <property type="entry name" value="2,3-Dihydroxybiphenyl 1,2-Dioxygenase, domain 1"/>
    <property type="match status" value="1"/>
</dbReference>
<dbReference type="InterPro" id="IPR037523">
    <property type="entry name" value="VOC_core"/>
</dbReference>
<dbReference type="InterPro" id="IPR029068">
    <property type="entry name" value="Glyas_Bleomycin-R_OHBP_Dase"/>
</dbReference>
<reference evidence="3 4" key="1">
    <citation type="submission" date="2023-12" db="EMBL/GenBank/DDBJ databases">
        <title>Amycolatopsis sp. V23-08.</title>
        <authorList>
            <person name="Somphong A."/>
        </authorList>
    </citation>
    <scope>NUCLEOTIDE SEQUENCE [LARGE SCALE GENOMIC DNA]</scope>
    <source>
        <strain evidence="3 4">V23-08</strain>
    </source>
</reference>
<gene>
    <name evidence="3" type="ORF">VA596_02015</name>
</gene>
<dbReference type="RefSeq" id="WP_323322985.1">
    <property type="nucleotide sequence ID" value="NZ_JAYFSI010000001.1"/>
</dbReference>
<protein>
    <submittedName>
        <fullName evidence="3">VOC family protein</fullName>
    </submittedName>
</protein>
<dbReference type="InterPro" id="IPR004360">
    <property type="entry name" value="Glyas_Fos-R_dOase_dom"/>
</dbReference>
<dbReference type="InterPro" id="IPR051785">
    <property type="entry name" value="MMCE/EMCE_epimerase"/>
</dbReference>
<keyword evidence="1" id="KW-0479">Metal-binding</keyword>
<dbReference type="Proteomes" id="UP001304298">
    <property type="component" value="Unassembled WGS sequence"/>
</dbReference>
<evidence type="ECO:0000313" key="4">
    <source>
        <dbReference type="Proteomes" id="UP001304298"/>
    </source>
</evidence>
<dbReference type="CDD" id="cd08353">
    <property type="entry name" value="VOC_like"/>
    <property type="match status" value="1"/>
</dbReference>
<proteinExistence type="predicted"/>
<dbReference type="Pfam" id="PF00903">
    <property type="entry name" value="Glyoxalase"/>
    <property type="match status" value="1"/>
</dbReference>
<evidence type="ECO:0000313" key="3">
    <source>
        <dbReference type="EMBL" id="MEA5358298.1"/>
    </source>
</evidence>
<name>A0ABU5QWJ8_9PSEU</name>
<dbReference type="SUPFAM" id="SSF54593">
    <property type="entry name" value="Glyoxalase/Bleomycin resistance protein/Dihydroxybiphenyl dioxygenase"/>
    <property type="match status" value="1"/>
</dbReference>
<evidence type="ECO:0000259" key="2">
    <source>
        <dbReference type="PROSITE" id="PS51819"/>
    </source>
</evidence>
<evidence type="ECO:0000256" key="1">
    <source>
        <dbReference type="ARBA" id="ARBA00022723"/>
    </source>
</evidence>
<feature type="domain" description="VOC" evidence="2">
    <location>
        <begin position="4"/>
        <end position="142"/>
    </location>
</feature>
<dbReference type="PROSITE" id="PS51819">
    <property type="entry name" value="VOC"/>
    <property type="match status" value="1"/>
</dbReference>
<organism evidence="3 4">
    <name type="scientific">Amycolatopsis heterodermiae</name>
    <dbReference type="NCBI Taxonomy" id="3110235"/>
    <lineage>
        <taxon>Bacteria</taxon>
        <taxon>Bacillati</taxon>
        <taxon>Actinomycetota</taxon>
        <taxon>Actinomycetes</taxon>
        <taxon>Pseudonocardiales</taxon>
        <taxon>Pseudonocardiaceae</taxon>
        <taxon>Amycolatopsis</taxon>
    </lineage>
</organism>
<dbReference type="PANTHER" id="PTHR43048">
    <property type="entry name" value="METHYLMALONYL-COA EPIMERASE"/>
    <property type="match status" value="1"/>
</dbReference>
<accession>A0ABU5QWJ8</accession>
<dbReference type="EMBL" id="JAYFSI010000001">
    <property type="protein sequence ID" value="MEA5358298.1"/>
    <property type="molecule type" value="Genomic_DNA"/>
</dbReference>
<keyword evidence="4" id="KW-1185">Reference proteome</keyword>
<comment type="caution">
    <text evidence="3">The sequence shown here is derived from an EMBL/GenBank/DDBJ whole genome shotgun (WGS) entry which is preliminary data.</text>
</comment>